<dbReference type="Pfam" id="PF13086">
    <property type="entry name" value="AAA_11"/>
    <property type="match status" value="1"/>
</dbReference>
<dbReference type="InterPro" id="IPR047187">
    <property type="entry name" value="SF1_C_Upf1"/>
</dbReference>
<evidence type="ECO:0000313" key="5">
    <source>
        <dbReference type="Proteomes" id="UP001209854"/>
    </source>
</evidence>
<feature type="domain" description="DNA2/NAM7 helicase helicase" evidence="2">
    <location>
        <begin position="229"/>
        <end position="332"/>
    </location>
</feature>
<dbReference type="RefSeq" id="WP_262564255.1">
    <property type="nucleotide sequence ID" value="NZ_JAPFCC010000001.1"/>
</dbReference>
<dbReference type="Gene3D" id="3.40.50.300">
    <property type="entry name" value="P-loop containing nucleotide triphosphate hydrolases"/>
    <property type="match status" value="2"/>
</dbReference>
<dbReference type="InterPro" id="IPR041677">
    <property type="entry name" value="DNA2/NAM7_AAA_11"/>
</dbReference>
<accession>A0ABT3MYQ4</accession>
<sequence>MKKVFFGLKSHKDYLDRVKTYFESDNAVLRIAVRKGSEPENFKEKKSAKRQSGEEVWVELIDPEDLNDVSDKVFEAFLADDVKSVYETGKDLSEEPGASKSKGKRQKFTQSSEIRILGRDSKTEQLQLERMPVGDILLRPNTYTIQKQLEAIWRLQNSPSQSHLPLLRLFEDNNHADWPSMPDEFKRQCFKKDLNQFTWQETVVPDVDGIAAAMDWKVLTDSSRPGTTEQRLFVATAMSTPDFALLEGPPGSGKTTAICELIIQLIMQGKRVLLCASTHVAVDNVIERLMEENNPYRHHVIPLRIGKDESVSGHVAEWTLNRFVKTESNRIKKHLNQQSSLTGSQSLLKQNLQNNSSLIERIVLDSANLVCGTTIGLLQHPDIKNNKAGHPQFDVMIIDEASKTTFQEFLVPALHAKRWILVGDPKQLSPYVDDQELALNIAPCLQKAVIRDACVDVFMAKQYSEKKRRVSVVEIIEDRNLDIAEVYKQQASEHGVLLRRAQPDHSLGYASIVIGNRQDLQLSEDYLPLDATTFRSGNDQSILPMAERRAVAYTRRKSLRLDGNPSWENEIAWRQARRYEQRFAPEKADGESRKNTIERLNSDLSDLMPVAGISGIDVYKVKDSIDTVRRVALPSVLECLRLGFERASRDRNGSALTDGMPDDVINDRRVLLSYQHRMHPEIAEFSHQYIYHGDALISPENMSAKRHWGYEKYASRSAWVDVKGKPGKKTSNKAEAGEIIKRLKHFSEWASCNSNDGKPWEVAVLCFYRGQEYELQQRLKKWANSRSKRYFYRGDQKTPYLSIQLCTVDRFQGHEADLVFLSFSNDHVTSFLESPNRLNVALTRAKYQLVMVGNRQAFKKSNSLVGKLASLSKWSANLENE</sequence>
<evidence type="ECO:0000259" key="3">
    <source>
        <dbReference type="Pfam" id="PF13087"/>
    </source>
</evidence>
<name>A0ABT3MYQ4_9GAMM</name>
<feature type="domain" description="DNA2/NAM7 helicase-like C-terminal" evidence="3">
    <location>
        <begin position="667"/>
        <end position="855"/>
    </location>
</feature>
<protein>
    <submittedName>
        <fullName evidence="4">AAA domain-containing protein</fullName>
    </submittedName>
</protein>
<dbReference type="SUPFAM" id="SSF52540">
    <property type="entry name" value="P-loop containing nucleoside triphosphate hydrolases"/>
    <property type="match status" value="2"/>
</dbReference>
<gene>
    <name evidence="4" type="ORF">NX722_18100</name>
</gene>
<dbReference type="PANTHER" id="PTHR10887">
    <property type="entry name" value="DNA2/NAM7 HELICASE FAMILY"/>
    <property type="match status" value="1"/>
</dbReference>
<dbReference type="Proteomes" id="UP001209854">
    <property type="component" value="Unassembled WGS sequence"/>
</dbReference>
<evidence type="ECO:0000313" key="4">
    <source>
        <dbReference type="EMBL" id="MCW7554500.1"/>
    </source>
</evidence>
<organism evidence="4 5">
    <name type="scientific">Endozoicomonas gorgoniicola</name>
    <dbReference type="NCBI Taxonomy" id="1234144"/>
    <lineage>
        <taxon>Bacteria</taxon>
        <taxon>Pseudomonadati</taxon>
        <taxon>Pseudomonadota</taxon>
        <taxon>Gammaproteobacteria</taxon>
        <taxon>Oceanospirillales</taxon>
        <taxon>Endozoicomonadaceae</taxon>
        <taxon>Endozoicomonas</taxon>
    </lineage>
</organism>
<reference evidence="4 5" key="1">
    <citation type="submission" date="2022-10" db="EMBL/GenBank/DDBJ databases">
        <title>High-quality genome sequences of two octocoral-associated bacteria, Endozoicomonas euniceicola EF212 and Endozoicomonas gorgoniicola PS125.</title>
        <authorList>
            <person name="Chiou Y.-J."/>
            <person name="Chen Y.-H."/>
        </authorList>
    </citation>
    <scope>NUCLEOTIDE SEQUENCE [LARGE SCALE GENOMIC DNA]</scope>
    <source>
        <strain evidence="4 5">PS125</strain>
    </source>
</reference>
<dbReference type="InterPro" id="IPR045055">
    <property type="entry name" value="DNA2/NAM7-like"/>
</dbReference>
<dbReference type="InterPro" id="IPR027417">
    <property type="entry name" value="P-loop_NTPase"/>
</dbReference>
<dbReference type="Pfam" id="PF13087">
    <property type="entry name" value="AAA_12"/>
    <property type="match status" value="1"/>
</dbReference>
<evidence type="ECO:0000256" key="1">
    <source>
        <dbReference type="SAM" id="MobiDB-lite"/>
    </source>
</evidence>
<dbReference type="CDD" id="cd18808">
    <property type="entry name" value="SF1_C_Upf1"/>
    <property type="match status" value="1"/>
</dbReference>
<keyword evidence="5" id="KW-1185">Reference proteome</keyword>
<comment type="caution">
    <text evidence="4">The sequence shown here is derived from an EMBL/GenBank/DDBJ whole genome shotgun (WGS) entry which is preliminary data.</text>
</comment>
<proteinExistence type="predicted"/>
<dbReference type="PANTHER" id="PTHR10887:SF495">
    <property type="entry name" value="HELICASE SENATAXIN ISOFORM X1-RELATED"/>
    <property type="match status" value="1"/>
</dbReference>
<evidence type="ECO:0000259" key="2">
    <source>
        <dbReference type="Pfam" id="PF13086"/>
    </source>
</evidence>
<dbReference type="EMBL" id="JAPFCC010000001">
    <property type="protein sequence ID" value="MCW7554500.1"/>
    <property type="molecule type" value="Genomic_DNA"/>
</dbReference>
<dbReference type="InterPro" id="IPR041679">
    <property type="entry name" value="DNA2/NAM7-like_C"/>
</dbReference>
<feature type="region of interest" description="Disordered" evidence="1">
    <location>
        <begin position="90"/>
        <end position="109"/>
    </location>
</feature>